<sequence>MDPLAGKVTPFQRIWHRWRSLRNVPFRKKFFIGYDLNGNTYWEFFLENINANQRLRRIIHYRDNRKHFEKQEIPTQWMQWLRYTRTRHPTLTELLADVQRQQAMKILAKQADERWTNGSNMPLNNNNPSISDNLNQLTNQYQIKSSSTNNTDRLKNVRFAEKKKANDNPIESAFIKPRR</sequence>
<dbReference type="GeneID" id="30968683"/>
<dbReference type="RefSeq" id="XP_020048552.1">
    <property type="nucleotide sequence ID" value="XM_020195047.1"/>
</dbReference>
<dbReference type="InterPro" id="IPR007763">
    <property type="entry name" value="NDUFA12"/>
</dbReference>
<dbReference type="InParanoid" id="A0A1D2VKX8"/>
<dbReference type="PANTHER" id="PTHR32470:SF2">
    <property type="entry name" value="NADH DEHYDROGENASE [UBIQUINONE] 1 ALPHA SUBCOMPLEX ASSEMBLY FACTOR 2"/>
    <property type="match status" value="1"/>
</dbReference>
<reference evidence="3" key="1">
    <citation type="submission" date="2016-05" db="EMBL/GenBank/DDBJ databases">
        <title>Comparative genomics of biotechnologically important yeasts.</title>
        <authorList>
            <consortium name="DOE Joint Genome Institute"/>
            <person name="Riley R."/>
            <person name="Haridas S."/>
            <person name="Wolfe K.H."/>
            <person name="Lopes M.R."/>
            <person name="Hittinger C.T."/>
            <person name="Goker M."/>
            <person name="Salamov A."/>
            <person name="Wisecaver J."/>
            <person name="Long T.M."/>
            <person name="Aerts A.L."/>
            <person name="Barry K."/>
            <person name="Choi C."/>
            <person name="Clum A."/>
            <person name="Coughlan A.Y."/>
            <person name="Deshpande S."/>
            <person name="Douglass A.P."/>
            <person name="Hanson S.J."/>
            <person name="Klenk H.-P."/>
            <person name="Labutti K."/>
            <person name="Lapidus A."/>
            <person name="Lindquist E."/>
            <person name="Lipzen A."/>
            <person name="Meier-Kolthoff J.P."/>
            <person name="Ohm R.A."/>
            <person name="Otillar R.P."/>
            <person name="Pangilinan J."/>
            <person name="Peng Y."/>
            <person name="Rokas A."/>
            <person name="Rosa C.A."/>
            <person name="Scheuner C."/>
            <person name="Sibirny A.A."/>
            <person name="Slot J.C."/>
            <person name="Stielow J.B."/>
            <person name="Sun H."/>
            <person name="Kurtzman C.P."/>
            <person name="Blackwell M."/>
            <person name="Grigoriev I.V."/>
            <person name="Jeffries T.W."/>
        </authorList>
    </citation>
    <scope>NUCLEOTIDE SEQUENCE [LARGE SCALE GENOMIC DNA]</scope>
    <source>
        <strain evidence="3">DSM 1968</strain>
    </source>
</reference>
<dbReference type="GO" id="GO:0032981">
    <property type="term" value="P:mitochondrial respiratory chain complex I assembly"/>
    <property type="evidence" value="ECO:0007669"/>
    <property type="project" value="TreeGrafter"/>
</dbReference>
<dbReference type="AlphaFoldDB" id="A0A1D2VKX8"/>
<dbReference type="Pfam" id="PF05071">
    <property type="entry name" value="NDUFA12"/>
    <property type="match status" value="1"/>
</dbReference>
<evidence type="ECO:0000256" key="1">
    <source>
        <dbReference type="ARBA" id="ARBA00007355"/>
    </source>
</evidence>
<dbReference type="STRING" id="1344418.A0A1D2VKX8"/>
<organism evidence="2 3">
    <name type="scientific">Ascoidea rubescens DSM 1968</name>
    <dbReference type="NCBI Taxonomy" id="1344418"/>
    <lineage>
        <taxon>Eukaryota</taxon>
        <taxon>Fungi</taxon>
        <taxon>Dikarya</taxon>
        <taxon>Ascomycota</taxon>
        <taxon>Saccharomycotina</taxon>
        <taxon>Saccharomycetes</taxon>
        <taxon>Ascoideaceae</taxon>
        <taxon>Ascoidea</taxon>
    </lineage>
</organism>
<gene>
    <name evidence="2" type="ORF">ASCRUDRAFT_90209</name>
</gene>
<proteinExistence type="inferred from homology"/>
<dbReference type="Proteomes" id="UP000095038">
    <property type="component" value="Unassembled WGS sequence"/>
</dbReference>
<dbReference type="OrthoDB" id="10255576at2759"/>
<evidence type="ECO:0000313" key="2">
    <source>
        <dbReference type="EMBL" id="ODV62245.1"/>
    </source>
</evidence>
<protein>
    <submittedName>
        <fullName evidence="2">Uncharacterized protein</fullName>
    </submittedName>
</protein>
<name>A0A1D2VKX8_9ASCO</name>
<dbReference type="GO" id="GO:0005739">
    <property type="term" value="C:mitochondrion"/>
    <property type="evidence" value="ECO:0007669"/>
    <property type="project" value="TreeGrafter"/>
</dbReference>
<accession>A0A1D2VKX8</accession>
<comment type="similarity">
    <text evidence="1">Belongs to the complex I NDUFA12 subunit family.</text>
</comment>
<evidence type="ECO:0000313" key="3">
    <source>
        <dbReference type="Proteomes" id="UP000095038"/>
    </source>
</evidence>
<dbReference type="EMBL" id="KV454477">
    <property type="protein sequence ID" value="ODV62245.1"/>
    <property type="molecule type" value="Genomic_DNA"/>
</dbReference>
<dbReference type="InterPro" id="IPR052618">
    <property type="entry name" value="ComplexI_NDUFA12"/>
</dbReference>
<dbReference type="GO" id="GO:0045271">
    <property type="term" value="C:respiratory chain complex I"/>
    <property type="evidence" value="ECO:0007669"/>
    <property type="project" value="InterPro"/>
</dbReference>
<dbReference type="PANTHER" id="PTHR32470">
    <property type="entry name" value="ADH DEHYDROGENASE [UBIQUINONE] 1 ALPHA SUBCOMPLEX ASSEMBLY FACTOR 2"/>
    <property type="match status" value="1"/>
</dbReference>
<keyword evidence="3" id="KW-1185">Reference proteome</keyword>